<dbReference type="AlphaFoldDB" id="A0AAD6SXY1"/>
<reference evidence="2" key="1">
    <citation type="submission" date="2023-03" db="EMBL/GenBank/DDBJ databases">
        <title>Massive genome expansion in bonnet fungi (Mycena s.s.) driven by repeated elements and novel gene families across ecological guilds.</title>
        <authorList>
            <consortium name="Lawrence Berkeley National Laboratory"/>
            <person name="Harder C.B."/>
            <person name="Miyauchi S."/>
            <person name="Viragh M."/>
            <person name="Kuo A."/>
            <person name="Thoen E."/>
            <person name="Andreopoulos B."/>
            <person name="Lu D."/>
            <person name="Skrede I."/>
            <person name="Drula E."/>
            <person name="Henrissat B."/>
            <person name="Morin E."/>
            <person name="Kohler A."/>
            <person name="Barry K."/>
            <person name="LaButti K."/>
            <person name="Morin E."/>
            <person name="Salamov A."/>
            <person name="Lipzen A."/>
            <person name="Mereny Z."/>
            <person name="Hegedus B."/>
            <person name="Baldrian P."/>
            <person name="Stursova M."/>
            <person name="Weitz H."/>
            <person name="Taylor A."/>
            <person name="Grigoriev I.V."/>
            <person name="Nagy L.G."/>
            <person name="Martin F."/>
            <person name="Kauserud H."/>
        </authorList>
    </citation>
    <scope>NUCLEOTIDE SEQUENCE</scope>
    <source>
        <strain evidence="2">CBHHK200</strain>
    </source>
</reference>
<feature type="region of interest" description="Disordered" evidence="1">
    <location>
        <begin position="73"/>
        <end position="94"/>
    </location>
</feature>
<gene>
    <name evidence="2" type="ORF">C8F04DRAFT_1182875</name>
</gene>
<feature type="compositionally biased region" description="Polar residues" evidence="1">
    <location>
        <begin position="196"/>
        <end position="210"/>
    </location>
</feature>
<evidence type="ECO:0000256" key="1">
    <source>
        <dbReference type="SAM" id="MobiDB-lite"/>
    </source>
</evidence>
<keyword evidence="3" id="KW-1185">Reference proteome</keyword>
<accession>A0AAD6SXY1</accession>
<proteinExistence type="predicted"/>
<name>A0AAD6SXY1_9AGAR</name>
<dbReference type="EMBL" id="JARJCM010000054">
    <property type="protein sequence ID" value="KAJ7034870.1"/>
    <property type="molecule type" value="Genomic_DNA"/>
</dbReference>
<evidence type="ECO:0000313" key="2">
    <source>
        <dbReference type="EMBL" id="KAJ7034870.1"/>
    </source>
</evidence>
<protein>
    <submittedName>
        <fullName evidence="2">Uncharacterized protein</fullName>
    </submittedName>
</protein>
<comment type="caution">
    <text evidence="2">The sequence shown here is derived from an EMBL/GenBank/DDBJ whole genome shotgun (WGS) entry which is preliminary data.</text>
</comment>
<dbReference type="Proteomes" id="UP001218188">
    <property type="component" value="Unassembled WGS sequence"/>
</dbReference>
<sequence length="467" mass="51270">MLNFLSSFSWGKHPNTIPTPRVNFRIERPTSNISDFEGLPRRLDAKVKLNLQTVFGAHRKKFNWVKYQRFRKSTAPQSPMHGGTETFTESRSPKHSLQDDIRVLRLREAMALYPFKYIQAATIGNLVAVEGLFPTSMTMRGTRAANVNKSNGKRGKDSEGYRPGLSKEEKAARHRKAQREYRARLASIGPGIRNFGKSSACTPQKSGSNTRPSAAIRARRRRRDPPKPPKQAAGGSRLVERGEEAQQADDDCSLPPSDFTFQDFRAPSYITFASLPRGESEEPILGTAGSPSPDELIACDALADLAHGGPRVNNTVAAPADQAGVGVTQFNVMSVSNATESLRLSARSSVGIAALIEPMETSLINLPRGVTAATPAQLVSLQTTGSFGLLSHVQSAQMRVAMMNREPPRPSTSEERSQWAIFPPGEFDRTNAMTYGRYNAIDSWRLWVNVAMLLFSEEELDPGAGTP</sequence>
<feature type="region of interest" description="Disordered" evidence="1">
    <location>
        <begin position="143"/>
        <end position="257"/>
    </location>
</feature>
<organism evidence="2 3">
    <name type="scientific">Mycena alexandri</name>
    <dbReference type="NCBI Taxonomy" id="1745969"/>
    <lineage>
        <taxon>Eukaryota</taxon>
        <taxon>Fungi</taxon>
        <taxon>Dikarya</taxon>
        <taxon>Basidiomycota</taxon>
        <taxon>Agaricomycotina</taxon>
        <taxon>Agaricomycetes</taxon>
        <taxon>Agaricomycetidae</taxon>
        <taxon>Agaricales</taxon>
        <taxon>Marasmiineae</taxon>
        <taxon>Mycenaceae</taxon>
        <taxon>Mycena</taxon>
    </lineage>
</organism>
<evidence type="ECO:0000313" key="3">
    <source>
        <dbReference type="Proteomes" id="UP001218188"/>
    </source>
</evidence>
<feature type="compositionally biased region" description="Basic and acidic residues" evidence="1">
    <location>
        <begin position="154"/>
        <end position="171"/>
    </location>
</feature>